<gene>
    <name evidence="21" type="ORF">H206_01632</name>
</gene>
<evidence type="ECO:0000256" key="2">
    <source>
        <dbReference type="ARBA" id="ARBA00004651"/>
    </source>
</evidence>
<comment type="subcellular location">
    <subcellularLocation>
        <location evidence="2">Cell membrane</location>
        <topology evidence="2">Multi-pass membrane protein</topology>
    </subcellularLocation>
</comment>
<evidence type="ECO:0000256" key="12">
    <source>
        <dbReference type="ARBA" id="ARBA00023012"/>
    </source>
</evidence>
<dbReference type="PROSITE" id="PS50109">
    <property type="entry name" value="HIS_KIN"/>
    <property type="match status" value="1"/>
</dbReference>
<feature type="coiled-coil region" evidence="16">
    <location>
        <begin position="698"/>
        <end position="725"/>
    </location>
</feature>
<dbReference type="Proteomes" id="UP000287853">
    <property type="component" value="Unassembled WGS sequence"/>
</dbReference>
<keyword evidence="4" id="KW-1003">Cell membrane</keyword>
<dbReference type="SUPFAM" id="SSF52172">
    <property type="entry name" value="CheY-like"/>
    <property type="match status" value="1"/>
</dbReference>
<keyword evidence="11" id="KW-1133">Transmembrane helix</keyword>
<feature type="region of interest" description="Disordered" evidence="17">
    <location>
        <begin position="1094"/>
        <end position="1118"/>
    </location>
</feature>
<dbReference type="Pfam" id="PF00512">
    <property type="entry name" value="HisKA"/>
    <property type="match status" value="1"/>
</dbReference>
<keyword evidence="6" id="KW-0808">Transferase</keyword>
<dbReference type="GO" id="GO:0005524">
    <property type="term" value="F:ATP binding"/>
    <property type="evidence" value="ECO:0007669"/>
    <property type="project" value="UniProtKB-KW"/>
</dbReference>
<keyword evidence="7" id="KW-0812">Transmembrane</keyword>
<dbReference type="InterPro" id="IPR011006">
    <property type="entry name" value="CheY-like_superfamily"/>
</dbReference>
<evidence type="ECO:0000256" key="17">
    <source>
        <dbReference type="SAM" id="MobiDB-lite"/>
    </source>
</evidence>
<sequence length="1118" mass="126491">MVFYVPPSLEAGNTCNKIENSIDGKDESMTYSCVLFRQLFEKPERIPLIGHFFCVSASQKNIMQKRLQKTQKKRTALLLKRIVPLTILLLIGAFLYNDLAETNTKNQLVNQDTFYVGQGVGTLSYNLKKITRDLLYLAGQSSLIDQITHPDPENLERLAGNFTNFSRIKGCYDQIRWIDETGMERVRVDYAPDRPKTTPSDLLQNKRGHYYVTETLKLSSGEIFISPLDLNVERGQVEHPFKPTIRIATPLADRAGKQCGLLIINYAARNMLDNFLATTFKIKDHVSVMNSEGYWLISPNTAEEWGFMFNLKNMKLESRFPKIWQEIKGTDKGTLLNNDGLWIWSTVHPLDGIQTGGSEELHLLHHTLGSYPWKVTSHISKQELSDILFTLRIQVVSVTFFLFLAICYASCKMARIEQRLWEANSALEREVLERTALLNKKLTDLQKINSNLEITQSRSTAIISSLSRVGEGLIIIDSTQKVRYMNQVMIDWFGDMTGKNCGFLTDDQQSPWDCVYVKDAIAQEKSVCFLPSSGTKRIFEITSTKFTGNDTGPAILQIVHDITDQKKKEMLLQENQEKYRRLVENIGDKFVVFSQDPEKEIWTYAGNSICSVFGCIPEHTKGDIAWSEVIDWLPESLEQRRFHLSRIKEGKTEFIQHDMQFLHPSGEVRTIRVASHPVYNEAGKLLAINGILEDITEYEYIREKLTEAQQRAEAANKAKSEFLANMSHEIRTPMNAILGMSSLALETALDPEQKNYIEKVYTSAESLLGIINDILDFSKIEAGKLEIETVTFLLERVFENFNNIIGLKASEKGLNLNVDISPEIPERLKGDPLRLGQILINLGNNAVKFTSRGSVKISVEPLRERNEIVLLEFCVADTGIGMNTQQQSKLFKSFSQADSSTTRKYGGTGLGLSISKKLVEMMGGTIWFESDIGQGSRFYFTLPFVVSPEEQRTTNKKNTVKNPQEEFYHLRGINVLLVEDNALNQELAKILLTRKGILVTVANNGAEALEILQASSFDCVLMDIQMPVMDGYTACRAIRKLPQYKKLPVIALTANVLSTDQEKSKEAGMNEHIGKPFNEQEMFTVISRHVSTVNTKKKQKSETTALAHSSPALHEYSS</sequence>
<comment type="caution">
    <text evidence="21">The sequence shown here is derived from an EMBL/GenBank/DDBJ whole genome shotgun (WGS) entry which is preliminary data.</text>
</comment>
<name>A0A3S3U695_9BACT</name>
<keyword evidence="16" id="KW-0175">Coiled coil</keyword>
<dbReference type="PROSITE" id="PS50110">
    <property type="entry name" value="RESPONSE_REGULATORY"/>
    <property type="match status" value="1"/>
</dbReference>
<evidence type="ECO:0000259" key="18">
    <source>
        <dbReference type="PROSITE" id="PS50109"/>
    </source>
</evidence>
<protein>
    <recommendedName>
        <fullName evidence="14">Sensory/regulatory protein RpfC</fullName>
        <ecNumber evidence="3">2.7.13.3</ecNumber>
    </recommendedName>
</protein>
<dbReference type="Pfam" id="PF21623">
    <property type="entry name" value="HK_sensor_dom_bact"/>
    <property type="match status" value="1"/>
</dbReference>
<dbReference type="InterPro" id="IPR001610">
    <property type="entry name" value="PAC"/>
</dbReference>
<dbReference type="InterPro" id="IPR003661">
    <property type="entry name" value="HisK_dim/P_dom"/>
</dbReference>
<keyword evidence="12" id="KW-0902">Two-component regulatory system</keyword>
<keyword evidence="9" id="KW-0418">Kinase</keyword>
<dbReference type="InterPro" id="IPR029151">
    <property type="entry name" value="Sensor-like_sf"/>
</dbReference>
<keyword evidence="8" id="KW-0547">Nucleotide-binding</keyword>
<evidence type="ECO:0000256" key="9">
    <source>
        <dbReference type="ARBA" id="ARBA00022777"/>
    </source>
</evidence>
<dbReference type="InterPro" id="IPR001789">
    <property type="entry name" value="Sig_transdc_resp-reg_receiver"/>
</dbReference>
<dbReference type="CDD" id="cd16922">
    <property type="entry name" value="HATPase_EvgS-ArcB-TorS-like"/>
    <property type="match status" value="1"/>
</dbReference>
<comment type="catalytic activity">
    <reaction evidence="1">
        <text>ATP + protein L-histidine = ADP + protein N-phospho-L-histidine.</text>
        <dbReference type="EC" id="2.7.13.3"/>
    </reaction>
</comment>
<dbReference type="CDD" id="cd17546">
    <property type="entry name" value="REC_hyHK_CKI1_RcsC-like"/>
    <property type="match status" value="1"/>
</dbReference>
<evidence type="ECO:0000313" key="21">
    <source>
        <dbReference type="EMBL" id="RWX44669.1"/>
    </source>
</evidence>
<keyword evidence="10" id="KW-0067">ATP-binding</keyword>
<dbReference type="Gene3D" id="3.30.565.10">
    <property type="entry name" value="Histidine kinase-like ATPase, C-terminal domain"/>
    <property type="match status" value="1"/>
</dbReference>
<evidence type="ECO:0000256" key="1">
    <source>
        <dbReference type="ARBA" id="ARBA00000085"/>
    </source>
</evidence>
<feature type="domain" description="Response regulatory" evidence="19">
    <location>
        <begin position="974"/>
        <end position="1090"/>
    </location>
</feature>
<feature type="domain" description="PAC" evidence="20">
    <location>
        <begin position="655"/>
        <end position="707"/>
    </location>
</feature>
<evidence type="ECO:0000256" key="16">
    <source>
        <dbReference type="SAM" id="Coils"/>
    </source>
</evidence>
<evidence type="ECO:0000256" key="5">
    <source>
        <dbReference type="ARBA" id="ARBA00022553"/>
    </source>
</evidence>
<evidence type="ECO:0000256" key="7">
    <source>
        <dbReference type="ARBA" id="ARBA00022692"/>
    </source>
</evidence>
<dbReference type="SMART" id="SM00448">
    <property type="entry name" value="REC"/>
    <property type="match status" value="1"/>
</dbReference>
<dbReference type="PANTHER" id="PTHR45339:SF1">
    <property type="entry name" value="HYBRID SIGNAL TRANSDUCTION HISTIDINE KINASE J"/>
    <property type="match status" value="1"/>
</dbReference>
<dbReference type="Gene3D" id="3.30.450.20">
    <property type="entry name" value="PAS domain"/>
    <property type="match status" value="4"/>
</dbReference>
<dbReference type="SUPFAM" id="SSF55785">
    <property type="entry name" value="PYP-like sensor domain (PAS domain)"/>
    <property type="match status" value="2"/>
</dbReference>
<dbReference type="SMART" id="SM00388">
    <property type="entry name" value="HisKA"/>
    <property type="match status" value="1"/>
</dbReference>
<dbReference type="InterPro" id="IPR003594">
    <property type="entry name" value="HATPase_dom"/>
</dbReference>
<evidence type="ECO:0000256" key="14">
    <source>
        <dbReference type="ARBA" id="ARBA00068150"/>
    </source>
</evidence>
<dbReference type="SUPFAM" id="SSF103190">
    <property type="entry name" value="Sensory domain-like"/>
    <property type="match status" value="2"/>
</dbReference>
<dbReference type="Pfam" id="PF02518">
    <property type="entry name" value="HATPase_c"/>
    <property type="match status" value="1"/>
</dbReference>
<feature type="modified residue" description="4-aspartylphosphate" evidence="15">
    <location>
        <position position="1023"/>
    </location>
</feature>
<evidence type="ECO:0000256" key="10">
    <source>
        <dbReference type="ARBA" id="ARBA00022840"/>
    </source>
</evidence>
<feature type="domain" description="Histidine kinase" evidence="18">
    <location>
        <begin position="725"/>
        <end position="946"/>
    </location>
</feature>
<dbReference type="InterPro" id="IPR004358">
    <property type="entry name" value="Sig_transdc_His_kin-like_C"/>
</dbReference>
<evidence type="ECO:0000259" key="19">
    <source>
        <dbReference type="PROSITE" id="PS50110"/>
    </source>
</evidence>
<keyword evidence="5 15" id="KW-0597">Phosphoprotein</keyword>
<proteinExistence type="predicted"/>
<evidence type="ECO:0000256" key="15">
    <source>
        <dbReference type="PROSITE-ProRule" id="PRU00169"/>
    </source>
</evidence>
<dbReference type="GO" id="GO:0005886">
    <property type="term" value="C:plasma membrane"/>
    <property type="evidence" value="ECO:0007669"/>
    <property type="project" value="UniProtKB-SubCell"/>
</dbReference>
<evidence type="ECO:0000256" key="6">
    <source>
        <dbReference type="ARBA" id="ARBA00022679"/>
    </source>
</evidence>
<dbReference type="GO" id="GO:0000155">
    <property type="term" value="F:phosphorelay sensor kinase activity"/>
    <property type="evidence" value="ECO:0007669"/>
    <property type="project" value="InterPro"/>
</dbReference>
<dbReference type="Gene3D" id="1.10.287.130">
    <property type="match status" value="1"/>
</dbReference>
<dbReference type="PROSITE" id="PS50113">
    <property type="entry name" value="PAC"/>
    <property type="match status" value="1"/>
</dbReference>
<evidence type="ECO:0000256" key="4">
    <source>
        <dbReference type="ARBA" id="ARBA00022475"/>
    </source>
</evidence>
<dbReference type="InterPro" id="IPR036097">
    <property type="entry name" value="HisK_dim/P_sf"/>
</dbReference>
<dbReference type="FunFam" id="3.30.565.10:FF:000010">
    <property type="entry name" value="Sensor histidine kinase RcsC"/>
    <property type="match status" value="1"/>
</dbReference>
<evidence type="ECO:0000256" key="8">
    <source>
        <dbReference type="ARBA" id="ARBA00022741"/>
    </source>
</evidence>
<dbReference type="EMBL" id="MTKO01000091">
    <property type="protein sequence ID" value="RWX44669.1"/>
    <property type="molecule type" value="Genomic_DNA"/>
</dbReference>
<dbReference type="FunFam" id="1.10.287.130:FF:000002">
    <property type="entry name" value="Two-component osmosensing histidine kinase"/>
    <property type="match status" value="1"/>
</dbReference>
<evidence type="ECO:0000256" key="3">
    <source>
        <dbReference type="ARBA" id="ARBA00012438"/>
    </source>
</evidence>
<dbReference type="Pfam" id="PF13426">
    <property type="entry name" value="PAS_9"/>
    <property type="match status" value="2"/>
</dbReference>
<dbReference type="InterPro" id="IPR048760">
    <property type="entry name" value="VP0354-like_sensor_dom"/>
</dbReference>
<dbReference type="NCBIfam" id="TIGR00229">
    <property type="entry name" value="sensory_box"/>
    <property type="match status" value="1"/>
</dbReference>
<accession>A0A3S3U695</accession>
<dbReference type="Gene3D" id="3.40.50.2300">
    <property type="match status" value="1"/>
</dbReference>
<comment type="subunit">
    <text evidence="13">At low DSF concentrations, interacts with RpfF.</text>
</comment>
<dbReference type="Pfam" id="PF00072">
    <property type="entry name" value="Response_reg"/>
    <property type="match status" value="1"/>
</dbReference>
<dbReference type="EC" id="2.7.13.3" evidence="3"/>
<dbReference type="SMART" id="SM00387">
    <property type="entry name" value="HATPase_c"/>
    <property type="match status" value="1"/>
</dbReference>
<dbReference type="InterPro" id="IPR036890">
    <property type="entry name" value="HATPase_C_sf"/>
</dbReference>
<dbReference type="InterPro" id="IPR000014">
    <property type="entry name" value="PAS"/>
</dbReference>
<dbReference type="SMART" id="SM00086">
    <property type="entry name" value="PAC"/>
    <property type="match status" value="2"/>
</dbReference>
<evidence type="ECO:0000313" key="22">
    <source>
        <dbReference type="Proteomes" id="UP000287853"/>
    </source>
</evidence>
<dbReference type="InterPro" id="IPR035965">
    <property type="entry name" value="PAS-like_dom_sf"/>
</dbReference>
<dbReference type="SUPFAM" id="SSF47384">
    <property type="entry name" value="Homodimeric domain of signal transducing histidine kinase"/>
    <property type="match status" value="1"/>
</dbReference>
<keyword evidence="11" id="KW-0472">Membrane</keyword>
<dbReference type="PRINTS" id="PR00344">
    <property type="entry name" value="BCTRLSENSOR"/>
</dbReference>
<organism evidence="21 22">
    <name type="scientific">Candidatus Electrothrix aarhusensis</name>
    <dbReference type="NCBI Taxonomy" id="1859131"/>
    <lineage>
        <taxon>Bacteria</taxon>
        <taxon>Pseudomonadati</taxon>
        <taxon>Thermodesulfobacteriota</taxon>
        <taxon>Desulfobulbia</taxon>
        <taxon>Desulfobulbales</taxon>
        <taxon>Desulfobulbaceae</taxon>
        <taxon>Candidatus Electrothrix</taxon>
    </lineage>
</organism>
<evidence type="ECO:0000256" key="11">
    <source>
        <dbReference type="ARBA" id="ARBA00022989"/>
    </source>
</evidence>
<dbReference type="SUPFAM" id="SSF55874">
    <property type="entry name" value="ATPase domain of HSP90 chaperone/DNA topoisomerase II/histidine kinase"/>
    <property type="match status" value="1"/>
</dbReference>
<dbReference type="AlphaFoldDB" id="A0A3S3U695"/>
<evidence type="ECO:0000256" key="13">
    <source>
        <dbReference type="ARBA" id="ARBA00064003"/>
    </source>
</evidence>
<evidence type="ECO:0000259" key="20">
    <source>
        <dbReference type="PROSITE" id="PS50113"/>
    </source>
</evidence>
<dbReference type="InterPro" id="IPR005467">
    <property type="entry name" value="His_kinase_dom"/>
</dbReference>
<reference evidence="21 22" key="1">
    <citation type="submission" date="2017-01" db="EMBL/GenBank/DDBJ databases">
        <title>The cable genome- insights into the physiology and evolution of filamentous bacteria capable of sulfide oxidation via long distance electron transfer.</title>
        <authorList>
            <person name="Schreiber L."/>
            <person name="Bjerg J.T."/>
            <person name="Boggild A."/>
            <person name="Van De Vossenberg J."/>
            <person name="Meysman F."/>
            <person name="Nielsen L.P."/>
            <person name="Schramm A."/>
            <person name="Kjeldsen K.U."/>
        </authorList>
    </citation>
    <scope>NUCLEOTIDE SEQUENCE [LARGE SCALE GENOMIC DNA]</scope>
    <source>
        <strain evidence="21">MCF</strain>
    </source>
</reference>
<keyword evidence="22" id="KW-1185">Reference proteome</keyword>
<dbReference type="CDD" id="cd00082">
    <property type="entry name" value="HisKA"/>
    <property type="match status" value="1"/>
</dbReference>
<dbReference type="InterPro" id="IPR000700">
    <property type="entry name" value="PAS-assoc_C"/>
</dbReference>
<dbReference type="PANTHER" id="PTHR45339">
    <property type="entry name" value="HYBRID SIGNAL TRANSDUCTION HISTIDINE KINASE J"/>
    <property type="match status" value="1"/>
</dbReference>